<accession>A0A0F8ZE49</accession>
<keyword evidence="1" id="KW-1133">Transmembrane helix</keyword>
<evidence type="ECO:0000256" key="1">
    <source>
        <dbReference type="SAM" id="Phobius"/>
    </source>
</evidence>
<feature type="transmembrane region" description="Helical" evidence="1">
    <location>
        <begin position="60"/>
        <end position="76"/>
    </location>
</feature>
<feature type="non-terminal residue" evidence="2">
    <location>
        <position position="1"/>
    </location>
</feature>
<gene>
    <name evidence="2" type="ORF">LCGC14_2707120</name>
</gene>
<evidence type="ECO:0000313" key="2">
    <source>
        <dbReference type="EMBL" id="KKK92018.1"/>
    </source>
</evidence>
<organism evidence="2">
    <name type="scientific">marine sediment metagenome</name>
    <dbReference type="NCBI Taxonomy" id="412755"/>
    <lineage>
        <taxon>unclassified sequences</taxon>
        <taxon>metagenomes</taxon>
        <taxon>ecological metagenomes</taxon>
    </lineage>
</organism>
<comment type="caution">
    <text evidence="2">The sequence shown here is derived from an EMBL/GenBank/DDBJ whole genome shotgun (WGS) entry which is preliminary data.</text>
</comment>
<proteinExistence type="predicted"/>
<keyword evidence="1" id="KW-0812">Transmembrane</keyword>
<dbReference type="AlphaFoldDB" id="A0A0F8ZE49"/>
<sequence length="246" mass="28762">LMVLSTHIFQENSQNSIFQLIIRQLPTLRYGLYVIIPLVLMKEIANYVDHINPVTNEEKMFSLGIIITSLTTLVYLTLKKIFYNINEYWTLGGSTVGSLLLTVGGNLYTIPFNIIGLLVGLSIAVNLSHEIARFDSMQYQREKKRRKEYNQYPNFELHFKIARNGLLRVKLFGYAIIPIRNISFSQKQTLSGFLKTKEVDFIERERDVIINYNEKIEGWIFRYFRIKKKLLDSYVIFLTGINDVMK</sequence>
<reference evidence="2" key="1">
    <citation type="journal article" date="2015" name="Nature">
        <title>Complex archaea that bridge the gap between prokaryotes and eukaryotes.</title>
        <authorList>
            <person name="Spang A."/>
            <person name="Saw J.H."/>
            <person name="Jorgensen S.L."/>
            <person name="Zaremba-Niedzwiedzka K."/>
            <person name="Martijn J."/>
            <person name="Lind A.E."/>
            <person name="van Eijk R."/>
            <person name="Schleper C."/>
            <person name="Guy L."/>
            <person name="Ettema T.J."/>
        </authorList>
    </citation>
    <scope>NUCLEOTIDE SEQUENCE</scope>
</reference>
<name>A0A0F8ZE49_9ZZZZ</name>
<keyword evidence="1" id="KW-0472">Membrane</keyword>
<dbReference type="EMBL" id="LAZR01048399">
    <property type="protein sequence ID" value="KKK92018.1"/>
    <property type="molecule type" value="Genomic_DNA"/>
</dbReference>
<feature type="transmembrane region" description="Helical" evidence="1">
    <location>
        <begin position="114"/>
        <end position="134"/>
    </location>
</feature>
<protein>
    <submittedName>
        <fullName evidence="2">Uncharacterized protein</fullName>
    </submittedName>
</protein>